<sequence>MSKKDASKKKQSVHFSTGKDNWTTPKDFFEDLDELWGFTLDAACVKETALCDNFFTPEDNSLEQDWGNNIVWLNPPYSDLKTWLSKAVDAYNKGATVLILVPSRTDTIAFQDYAAKVCDCICFIKGRLKFGIPEEPDKKTDSAPFPSCLIVLDKYLTPAKINHLKSIGQVMKNI</sequence>
<organism evidence="1">
    <name type="scientific">Escherichia phage fEgEco12</name>
    <dbReference type="NCBI Taxonomy" id="3158837"/>
    <lineage>
        <taxon>Viruses</taxon>
        <taxon>Duplodnaviria</taxon>
        <taxon>Heunggongvirae</taxon>
        <taxon>Uroviricota</taxon>
        <taxon>Caudoviricetes</taxon>
    </lineage>
</organism>
<evidence type="ECO:0000313" key="1">
    <source>
        <dbReference type="EMBL" id="XBS49244.1"/>
    </source>
</evidence>
<dbReference type="EMBL" id="PP777464">
    <property type="protein sequence ID" value="XBS49244.1"/>
    <property type="molecule type" value="Genomic_DNA"/>
</dbReference>
<keyword evidence="1" id="KW-0489">Methyltransferase</keyword>
<dbReference type="Pfam" id="PF05869">
    <property type="entry name" value="Dam"/>
    <property type="match status" value="1"/>
</dbReference>
<reference evidence="1" key="1">
    <citation type="submission" date="2024-05" db="EMBL/GenBank/DDBJ databases">
        <authorList>
            <person name="Badawy S."/>
            <person name="Skurnik M."/>
        </authorList>
    </citation>
    <scope>NUCLEOTIDE SEQUENCE</scope>
</reference>
<protein>
    <submittedName>
        <fullName evidence="1">Type I restriction-modification system methyltransferase subunit</fullName>
    </submittedName>
</protein>
<accession>A0AAU7PGB0</accession>
<proteinExistence type="predicted"/>
<dbReference type="GO" id="GO:0009007">
    <property type="term" value="F:site-specific DNA-methyltransferase (adenine-specific) activity"/>
    <property type="evidence" value="ECO:0007669"/>
    <property type="project" value="InterPro"/>
</dbReference>
<name>A0AAU7PGB0_9CAUD</name>
<dbReference type="InterPro" id="IPR008593">
    <property type="entry name" value="Dam_MeTrfase"/>
</dbReference>
<dbReference type="GO" id="GO:0032259">
    <property type="term" value="P:methylation"/>
    <property type="evidence" value="ECO:0007669"/>
    <property type="project" value="UniProtKB-KW"/>
</dbReference>
<keyword evidence="1" id="KW-0808">Transferase</keyword>
<dbReference type="GO" id="GO:0009307">
    <property type="term" value="P:DNA restriction-modification system"/>
    <property type="evidence" value="ECO:0007669"/>
    <property type="project" value="InterPro"/>
</dbReference>
<dbReference type="GO" id="GO:0003677">
    <property type="term" value="F:DNA binding"/>
    <property type="evidence" value="ECO:0007669"/>
    <property type="project" value="InterPro"/>
</dbReference>